<dbReference type="Gene3D" id="1.10.260.40">
    <property type="entry name" value="lambda repressor-like DNA-binding domains"/>
    <property type="match status" value="1"/>
</dbReference>
<dbReference type="InterPro" id="IPR041413">
    <property type="entry name" value="MLTR_LBD"/>
</dbReference>
<dbReference type="RefSeq" id="WP_075013148.1">
    <property type="nucleotide sequence ID" value="NZ_FOWE01000004.1"/>
</dbReference>
<dbReference type="InterPro" id="IPR010982">
    <property type="entry name" value="Lambda_DNA-bd_dom_sf"/>
</dbReference>
<reference evidence="3" key="1">
    <citation type="submission" date="2016-10" db="EMBL/GenBank/DDBJ databases">
        <authorList>
            <person name="Varghese N."/>
            <person name="Submissions S."/>
        </authorList>
    </citation>
    <scope>NUCLEOTIDE SEQUENCE [LARGE SCALE GENOMIC DNA]</scope>
    <source>
        <strain evidence="3">DSM 43161</strain>
    </source>
</reference>
<dbReference type="Proteomes" id="UP000183642">
    <property type="component" value="Unassembled WGS sequence"/>
</dbReference>
<dbReference type="SUPFAM" id="SSF47413">
    <property type="entry name" value="lambda repressor-like DNA-binding domains"/>
    <property type="match status" value="1"/>
</dbReference>
<evidence type="ECO:0000259" key="1">
    <source>
        <dbReference type="PROSITE" id="PS50943"/>
    </source>
</evidence>
<dbReference type="CDD" id="cd00093">
    <property type="entry name" value="HTH_XRE"/>
    <property type="match status" value="1"/>
</dbReference>
<proteinExistence type="predicted"/>
<dbReference type="EMBL" id="FOWE01000004">
    <property type="protein sequence ID" value="SFO16960.1"/>
    <property type="molecule type" value="Genomic_DNA"/>
</dbReference>
<dbReference type="AlphaFoldDB" id="A0A1I5EZZ3"/>
<dbReference type="PROSITE" id="PS50943">
    <property type="entry name" value="HTH_CROC1"/>
    <property type="match status" value="1"/>
</dbReference>
<dbReference type="PANTHER" id="PTHR35010">
    <property type="entry name" value="BLL4672 PROTEIN-RELATED"/>
    <property type="match status" value="1"/>
</dbReference>
<dbReference type="InterPro" id="IPR001387">
    <property type="entry name" value="Cro/C1-type_HTH"/>
</dbReference>
<accession>A0A1I5EZZ3</accession>
<name>A0A1I5EZZ3_9ACTN</name>
<feature type="domain" description="HTH cro/C1-type" evidence="1">
    <location>
        <begin position="35"/>
        <end position="82"/>
    </location>
</feature>
<protein>
    <submittedName>
        <fullName evidence="2">Helix-turn-helix domain-containing protein</fullName>
    </submittedName>
</protein>
<dbReference type="GO" id="GO:0003677">
    <property type="term" value="F:DNA binding"/>
    <property type="evidence" value="ECO:0007669"/>
    <property type="project" value="InterPro"/>
</dbReference>
<evidence type="ECO:0000313" key="3">
    <source>
        <dbReference type="Proteomes" id="UP000183642"/>
    </source>
</evidence>
<organism evidence="2 3">
    <name type="scientific">Geodermatophilus obscurus</name>
    <dbReference type="NCBI Taxonomy" id="1861"/>
    <lineage>
        <taxon>Bacteria</taxon>
        <taxon>Bacillati</taxon>
        <taxon>Actinomycetota</taxon>
        <taxon>Actinomycetes</taxon>
        <taxon>Geodermatophilales</taxon>
        <taxon>Geodermatophilaceae</taxon>
        <taxon>Geodermatophilus</taxon>
    </lineage>
</organism>
<dbReference type="PANTHER" id="PTHR35010:SF2">
    <property type="entry name" value="BLL4672 PROTEIN"/>
    <property type="match status" value="1"/>
</dbReference>
<dbReference type="Gene3D" id="3.30.450.180">
    <property type="match status" value="1"/>
</dbReference>
<dbReference type="Pfam" id="PF17765">
    <property type="entry name" value="MLTR_LBD"/>
    <property type="match status" value="1"/>
</dbReference>
<dbReference type="SMART" id="SM00530">
    <property type="entry name" value="HTH_XRE"/>
    <property type="match status" value="1"/>
</dbReference>
<sequence length="293" mass="32375">MDAAADIAEFLASRRARITPEQAGLPTYGQRRVTGLRREEIAALAGVSADYYRRLERGQVSGVSEQVLDALARALQLDDAERTHLFDLIRATSPVARRRARPAGRRVRPVVQRLLDQITAPAVVATDHGDLLAANALGRALYAPVFDSRERPASFARFTFLDPAAADFYPDWPQLASELVAVLRSQAGKNPYDRALQDLIGELSTRSAEFRTRWAAHDVRFHRTGRKRLHHPLVGDLDLSYETLTLDADHGLAMSLYTAEAASPSQQALDLLASWTATPDPLEQRPVGEVRGH</sequence>
<dbReference type="Pfam" id="PF13560">
    <property type="entry name" value="HTH_31"/>
    <property type="match status" value="1"/>
</dbReference>
<evidence type="ECO:0000313" key="2">
    <source>
        <dbReference type="EMBL" id="SFO16960.1"/>
    </source>
</evidence>
<gene>
    <name evidence="2" type="ORF">SAMN05660359_01731</name>
</gene>
<keyword evidence="3" id="KW-1185">Reference proteome</keyword>